<evidence type="ECO:0000259" key="3">
    <source>
        <dbReference type="Pfam" id="PF06761"/>
    </source>
</evidence>
<dbReference type="Pfam" id="PF06761">
    <property type="entry name" value="IcmF-related"/>
    <property type="match status" value="1"/>
</dbReference>
<sequence>MGKIFKALRKPWLLSLLALVLLSLVIWFVGPLVAIADKVLLASAQSRLLLIMVALLCWGLNNLRLRQQDTKASQALTEGLQADAAAQPETRSKVNPDEQMLHQRLQDSLALLKGSAFEREGKLYKLPWYIIIGAPGSGKTTAIQNSGLQFPLSDAIGNEPIKGEGGTRYCDWWFTDEAILIDTAGRYTTQDNPAQVESSAWLGFLSRIKKARPKRPLNGIIVTISVQDVLAKTATQKSLQITAIKQRIQELNNHLQMQLPVYVLFSKMDKVAGFGSFFSDMEKQDRSQIWGFSAPARPSTDIDAWFEQEFSQLVAQLYGQVNHRLNRETSQQKRCLVSEFPRQMQALRGLLQEYVSSIFSTNQFESPLLLRGVFFISGTQTDTVSQWVTSLAPVELMAPPVDHTGQDTKPYFVQNLLKNFIFAESNVATVNQRVTQRFRVAYSALLLASLGGFAGGLFAWTNSKNLNEQYLDQSDQAIDLYYESTNGGLDKPHSWSVLNEGLNLLKHLPTGFEEKDSLYTWPQGFGLYQGDKIGAQAQTTYVEGLSAFFMDDFSRLLLEQIAESFDDDERLYEALKFYLMLYQPEHLEQDSLLAWAQVLWQRSLPGEHHQALRDQLGEHLITALEQGALPTDFDEHAVATAREALVATPLDMRAYRRIKNDHLANHPEQFNVQGVLGKRAKQLFTRRSGLPLSQGVPAFFTYEGFHAGFNVASVNLAKKLADEQWIYGDTLAKSISDTDLEEIKSSVYQQYLYEYQTRWDYFLNDLSLLPFGTVTRGKTVVRLLASADEPLIMLLKAIRKHTALAEAPGVDKETVQALGRVAENVASSQKSRLERLVPTELIAKKAKLPGQDIDRYFSELNSYTAEDGSAALLSLQEAIYGLNNYLQKLLYAEDLGQAAFASTSGGTQKQALMQLQISVDEAPPQLQGWFQSLGKNTQKVAQVATQSHINTSWQSDVLAFYEQHLQGRYPLDKTSQEDIKLTDFVAFFGPGGVLDSYFKQYLAPYVDTRSQPWRWRKPTGMSAKVLEFFQRADSVRQAFFAGSENLNVAFSLKPHTLDRIASNLSLDISGANLNYHHGPPKSQSFQWPGEDPSDNQLSFSLVSRGTPISVRGDGDWGWFRLLDQYASFDAGAEPGTVMLTFAVNGIETTQELHPSTRVHPFDPALMSELSLPERL</sequence>
<evidence type="ECO:0000259" key="2">
    <source>
        <dbReference type="Pfam" id="PF06744"/>
    </source>
</evidence>
<keyword evidence="1" id="KW-1133">Transmembrane helix</keyword>
<dbReference type="AlphaFoldDB" id="A0AAV3U4E0"/>
<feature type="domain" description="Type VI secretion system component TssM1 N-terminal" evidence="4">
    <location>
        <begin position="195"/>
        <end position="448"/>
    </location>
</feature>
<evidence type="ECO:0000256" key="1">
    <source>
        <dbReference type="SAM" id="Phobius"/>
    </source>
</evidence>
<keyword evidence="1" id="KW-0812">Transmembrane</keyword>
<dbReference type="Proteomes" id="UP001409585">
    <property type="component" value="Unassembled WGS sequence"/>
</dbReference>
<dbReference type="InterPro" id="IPR027417">
    <property type="entry name" value="P-loop_NTPase"/>
</dbReference>
<dbReference type="InterPro" id="IPR053156">
    <property type="entry name" value="T6SS_TssM-like"/>
</dbReference>
<reference evidence="6" key="1">
    <citation type="journal article" date="2019" name="Int. J. Syst. Evol. Microbiol.">
        <title>The Global Catalogue of Microorganisms (GCM) 10K type strain sequencing project: providing services to taxonomists for standard genome sequencing and annotation.</title>
        <authorList>
            <consortium name="The Broad Institute Genomics Platform"/>
            <consortium name="The Broad Institute Genome Sequencing Center for Infectious Disease"/>
            <person name="Wu L."/>
            <person name="Ma J."/>
        </authorList>
    </citation>
    <scope>NUCLEOTIDE SEQUENCE [LARGE SCALE GENOMIC DNA]</scope>
    <source>
        <strain evidence="6">JCM 19134</strain>
    </source>
</reference>
<dbReference type="NCBIfam" id="TIGR03348">
    <property type="entry name" value="VI_IcmF"/>
    <property type="match status" value="1"/>
</dbReference>
<evidence type="ECO:0000259" key="4">
    <source>
        <dbReference type="Pfam" id="PF14331"/>
    </source>
</evidence>
<comment type="caution">
    <text evidence="5">The sequence shown here is derived from an EMBL/GenBank/DDBJ whole genome shotgun (WGS) entry which is preliminary data.</text>
</comment>
<dbReference type="Pfam" id="PF14331">
    <property type="entry name" value="IcmF-related_N"/>
    <property type="match status" value="1"/>
</dbReference>
<feature type="transmembrane region" description="Helical" evidence="1">
    <location>
        <begin position="46"/>
        <end position="63"/>
    </location>
</feature>
<keyword evidence="6" id="KW-1185">Reference proteome</keyword>
<evidence type="ECO:0000313" key="5">
    <source>
        <dbReference type="EMBL" id="GAA4944281.1"/>
    </source>
</evidence>
<organism evidence="5 6">
    <name type="scientific">Halioxenophilus aromaticivorans</name>
    <dbReference type="NCBI Taxonomy" id="1306992"/>
    <lineage>
        <taxon>Bacteria</taxon>
        <taxon>Pseudomonadati</taxon>
        <taxon>Pseudomonadota</taxon>
        <taxon>Gammaproteobacteria</taxon>
        <taxon>Alteromonadales</taxon>
        <taxon>Alteromonadaceae</taxon>
        <taxon>Halioxenophilus</taxon>
    </lineage>
</organism>
<dbReference type="InterPro" id="IPR010623">
    <property type="entry name" value="IcmF_C"/>
</dbReference>
<protein>
    <submittedName>
        <fullName evidence="5">Type VI secretion system membrane subunit TssM</fullName>
    </submittedName>
</protein>
<accession>A0AAV3U4E0</accession>
<feature type="transmembrane region" description="Helical" evidence="1">
    <location>
        <begin position="440"/>
        <end position="460"/>
    </location>
</feature>
<gene>
    <name evidence="5" type="primary">tssM</name>
    <name evidence="5" type="ORF">GCM10025791_23970</name>
</gene>
<dbReference type="PANTHER" id="PTHR36153:SF1">
    <property type="entry name" value="TYPE VI SECRETION SYSTEM COMPONENT TSSM1"/>
    <property type="match status" value="1"/>
</dbReference>
<dbReference type="InterPro" id="IPR017731">
    <property type="entry name" value="TssM1-like"/>
</dbReference>
<name>A0AAV3U4E0_9ALTE</name>
<dbReference type="SUPFAM" id="SSF52540">
    <property type="entry name" value="P-loop containing nucleoside triphosphate hydrolases"/>
    <property type="match status" value="1"/>
</dbReference>
<dbReference type="PANTHER" id="PTHR36153">
    <property type="entry name" value="INNER MEMBRANE PROTEIN-RELATED"/>
    <property type="match status" value="1"/>
</dbReference>
<dbReference type="Pfam" id="PF06744">
    <property type="entry name" value="IcmF_C"/>
    <property type="match status" value="1"/>
</dbReference>
<dbReference type="InterPro" id="IPR009612">
    <property type="entry name" value="IcmF-rel"/>
</dbReference>
<keyword evidence="1" id="KW-0472">Membrane</keyword>
<feature type="domain" description="IcmF-related" evidence="3">
    <location>
        <begin position="502"/>
        <end position="802"/>
    </location>
</feature>
<dbReference type="InterPro" id="IPR025743">
    <property type="entry name" value="TssM1_N"/>
</dbReference>
<feature type="domain" description="Type VI secretion system IcmF C-terminal" evidence="2">
    <location>
        <begin position="1050"/>
        <end position="1153"/>
    </location>
</feature>
<dbReference type="RefSeq" id="WP_345422188.1">
    <property type="nucleotide sequence ID" value="NZ_AP031496.1"/>
</dbReference>
<evidence type="ECO:0000313" key="6">
    <source>
        <dbReference type="Proteomes" id="UP001409585"/>
    </source>
</evidence>
<dbReference type="EMBL" id="BAABLX010000023">
    <property type="protein sequence ID" value="GAA4944281.1"/>
    <property type="molecule type" value="Genomic_DNA"/>
</dbReference>
<proteinExistence type="predicted"/>